<dbReference type="Pfam" id="PF02894">
    <property type="entry name" value="GFO_IDH_MocA_C"/>
    <property type="match status" value="1"/>
</dbReference>
<dbReference type="InterPro" id="IPR051317">
    <property type="entry name" value="Gfo/Idh/MocA_oxidoreduct"/>
</dbReference>
<dbReference type="InterPro" id="IPR036291">
    <property type="entry name" value="NAD(P)-bd_dom_sf"/>
</dbReference>
<feature type="domain" description="Gfo/Idh/MocA-like oxidoreductase N-terminal" evidence="3">
    <location>
        <begin position="8"/>
        <end position="125"/>
    </location>
</feature>
<feature type="domain" description="Gfo/Idh/MocA-like oxidoreductase C-terminal" evidence="4">
    <location>
        <begin position="139"/>
        <end position="345"/>
    </location>
</feature>
<accession>A0ABW9KN77</accession>
<dbReference type="Gene3D" id="3.40.50.720">
    <property type="entry name" value="NAD(P)-binding Rossmann-like Domain"/>
    <property type="match status" value="1"/>
</dbReference>
<evidence type="ECO:0000313" key="6">
    <source>
        <dbReference type="Proteomes" id="UP001634747"/>
    </source>
</evidence>
<evidence type="ECO:0000313" key="5">
    <source>
        <dbReference type="EMBL" id="MFN2976993.1"/>
    </source>
</evidence>
<sequence>MSEEAGSIRVGLIGYGYVGRTFHAPLVRSVPGLTLTVVGSSRPAEVLTALLEVEVVGDPLAVATHPDVDLVVIASPNQSHYPLTAAALRAGKHVVCDKPFTLTLAEAQALNRIADEQDRLLSVFHNRRWDSEVLATRAVIASGMLGEISLLEIHMDRYRPNVRKRWRESAGPGAGLWFDLGPHLIDQALQQFGMPETVSAQLAVQREGGETDDWAHVVLAYGKTRVILHATLLAAGGGMPRTVVHGTQGSWAKFGGDLQEARLQRGMRPDEVGFGDDPDPGWFYGAANAEPVRMPPPGANQRAYYVAIREAIRGRGANPVPASEAVAVMAVLETCFESAQRGMVLPVRGF</sequence>
<dbReference type="SUPFAM" id="SSF51735">
    <property type="entry name" value="NAD(P)-binding Rossmann-fold domains"/>
    <property type="match status" value="1"/>
</dbReference>
<dbReference type="Gene3D" id="3.30.360.10">
    <property type="entry name" value="Dihydrodipicolinate Reductase, domain 2"/>
    <property type="match status" value="1"/>
</dbReference>
<dbReference type="EMBL" id="JBJYXY010000001">
    <property type="protein sequence ID" value="MFN2976993.1"/>
    <property type="molecule type" value="Genomic_DNA"/>
</dbReference>
<comment type="caution">
    <text evidence="5">The sequence shown here is derived from an EMBL/GenBank/DDBJ whole genome shotgun (WGS) entry which is preliminary data.</text>
</comment>
<evidence type="ECO:0000256" key="2">
    <source>
        <dbReference type="ARBA" id="ARBA00023002"/>
    </source>
</evidence>
<evidence type="ECO:0000259" key="4">
    <source>
        <dbReference type="Pfam" id="PF02894"/>
    </source>
</evidence>
<dbReference type="Proteomes" id="UP001634747">
    <property type="component" value="Unassembled WGS sequence"/>
</dbReference>
<proteinExistence type="inferred from homology"/>
<evidence type="ECO:0000256" key="1">
    <source>
        <dbReference type="ARBA" id="ARBA00010928"/>
    </source>
</evidence>
<protein>
    <submittedName>
        <fullName evidence="5">Oxidoreductase</fullName>
    </submittedName>
</protein>
<dbReference type="InterPro" id="IPR004104">
    <property type="entry name" value="Gfo/Idh/MocA-like_OxRdtase_C"/>
</dbReference>
<dbReference type="PANTHER" id="PTHR43708">
    <property type="entry name" value="CONSERVED EXPRESSED OXIDOREDUCTASE (EUROFUNG)"/>
    <property type="match status" value="1"/>
</dbReference>
<dbReference type="InterPro" id="IPR000683">
    <property type="entry name" value="Gfo/Idh/MocA-like_OxRdtase_N"/>
</dbReference>
<dbReference type="RefSeq" id="WP_263414830.1">
    <property type="nucleotide sequence ID" value="NZ_BAABBH010000001.1"/>
</dbReference>
<name>A0ABW9KN77_9BACT</name>
<dbReference type="NCBIfam" id="NF008607">
    <property type="entry name" value="PRK11579.1"/>
    <property type="match status" value="1"/>
</dbReference>
<dbReference type="PANTHER" id="PTHR43708:SF5">
    <property type="entry name" value="CONSERVED EXPRESSED OXIDOREDUCTASE (EUROFUNG)-RELATED"/>
    <property type="match status" value="1"/>
</dbReference>
<dbReference type="Pfam" id="PF01408">
    <property type="entry name" value="GFO_IDH_MocA"/>
    <property type="match status" value="1"/>
</dbReference>
<keyword evidence="2" id="KW-0560">Oxidoreductase</keyword>
<organism evidence="5 6">
    <name type="scientific">Terriglobus aquaticus</name>
    <dbReference type="NCBI Taxonomy" id="940139"/>
    <lineage>
        <taxon>Bacteria</taxon>
        <taxon>Pseudomonadati</taxon>
        <taxon>Acidobacteriota</taxon>
        <taxon>Terriglobia</taxon>
        <taxon>Terriglobales</taxon>
        <taxon>Acidobacteriaceae</taxon>
        <taxon>Terriglobus</taxon>
    </lineage>
</organism>
<reference evidence="5 6" key="1">
    <citation type="submission" date="2024-12" db="EMBL/GenBank/DDBJ databases">
        <authorList>
            <person name="Lee Y."/>
        </authorList>
    </citation>
    <scope>NUCLEOTIDE SEQUENCE [LARGE SCALE GENOMIC DNA]</scope>
    <source>
        <strain evidence="5 6">03SUJ4</strain>
    </source>
</reference>
<keyword evidence="6" id="KW-1185">Reference proteome</keyword>
<evidence type="ECO:0000259" key="3">
    <source>
        <dbReference type="Pfam" id="PF01408"/>
    </source>
</evidence>
<comment type="similarity">
    <text evidence="1">Belongs to the Gfo/Idh/MocA family.</text>
</comment>
<gene>
    <name evidence="5" type="ORF">ACK2TP_14575</name>
</gene>